<dbReference type="EMBL" id="KY355735">
    <property type="protein sequence ID" value="APZ76274.1"/>
    <property type="molecule type" value="Genomic_DNA"/>
</dbReference>
<proteinExistence type="predicted"/>
<dbReference type="OrthoDB" id="9659at10239"/>
<gene>
    <name evidence="1" type="primary">ORF59</name>
    <name evidence="1" type="ORF">MRV_0063</name>
</gene>
<dbReference type="SUPFAM" id="SSF51283">
    <property type="entry name" value="dUTPase-like"/>
    <property type="match status" value="2"/>
</dbReference>
<dbReference type="Gene3D" id="2.70.40.10">
    <property type="match status" value="2"/>
</dbReference>
<protein>
    <submittedName>
        <fullName evidence="1">Deoxyuridine triphosphatase</fullName>
    </submittedName>
</protein>
<dbReference type="InterPro" id="IPR036157">
    <property type="entry name" value="dUTPase-like_sf"/>
</dbReference>
<evidence type="ECO:0000313" key="2">
    <source>
        <dbReference type="Proteomes" id="UP000202182"/>
    </source>
</evidence>
<evidence type="ECO:0000313" key="1">
    <source>
        <dbReference type="EMBL" id="APZ76274.1"/>
    </source>
</evidence>
<accession>A0A1P8VIV2</accession>
<dbReference type="KEGG" id="vg:30999400"/>
<keyword evidence="2" id="KW-1185">Reference proteome</keyword>
<dbReference type="Proteomes" id="UP000202182">
    <property type="component" value="Segment"/>
</dbReference>
<sequence>MPKRKTDMIIEQLEDTDLSQLSIHSETINLLNNIDPYSSNTLYTIIEEYKKELCKHIPMAAEKLTKYSNSLTSINQDIVSIKHSESSRMNIYTTKNKITLVNREVIWIPQEQVRFLNTGIFINLPHTLCGISVTITRKKFTCSTNLLTGSKNIYLYLLNLTTEPQMIEPMKLFIDIFIIPFFLPEPWQLINFNNPNNKIFSLQCKQDILFYKKRTIIIYFKKIFINPNHIAVACPIHSLLTMGIMVDTTFIKAGQFFSIKIYNTTNNVIFLPKNTRLCDVVFTGNFNDDSHKFISTKLKIHSELFKIQYIK</sequence>
<name>A0A1P8VIV2_9BETA</name>
<organism evidence="1">
    <name type="scientific">Murid betaherpesvirus 3</name>
    <dbReference type="NCBI Taxonomy" id="2560603"/>
    <lineage>
        <taxon>Viruses</taxon>
        <taxon>Duplodnaviria</taxon>
        <taxon>Heunggongvirae</taxon>
        <taxon>Peploviricota</taxon>
        <taxon>Herviviricetes</taxon>
        <taxon>Herpesvirales</taxon>
        <taxon>Orthoherpesviridae</taxon>
        <taxon>Betaherpesvirinae</taxon>
        <taxon>Roseolovirus</taxon>
        <taxon>Roseolovirus muridbeta3</taxon>
    </lineage>
</organism>
<reference evidence="1" key="1">
    <citation type="submission" date="2016-12" db="EMBL/GenBank/DDBJ databases">
        <title>A murine herpesvirus closely related to ubiquitous human herpesviruses causes T-cell depletion.</title>
        <authorList>
            <person name="Patel S.J."/>
            <person name="Zhao G."/>
            <person name="Penna V.R."/>
            <person name="Park E."/>
            <person name="Lauron E.J."/>
            <person name="Harvey I.B."/>
            <person name="Beatty W.L."/>
            <person name="Plougastel-Douglas B."/>
            <person name="Poursine-Laurent J."/>
            <person name="Fremont D.H."/>
            <person name="Wang D."/>
            <person name="Yokoyama W.M."/>
        </authorList>
    </citation>
    <scope>NUCLEOTIDE SEQUENCE [LARGE SCALE GENOMIC DNA]</scope>
    <source>
        <strain evidence="1">YOK1</strain>
    </source>
</reference>